<organism evidence="8 9">
    <name type="scientific">Artemia franciscana</name>
    <name type="common">Brine shrimp</name>
    <name type="synonym">Artemia sanfranciscana</name>
    <dbReference type="NCBI Taxonomy" id="6661"/>
    <lineage>
        <taxon>Eukaryota</taxon>
        <taxon>Metazoa</taxon>
        <taxon>Ecdysozoa</taxon>
        <taxon>Arthropoda</taxon>
        <taxon>Crustacea</taxon>
        <taxon>Branchiopoda</taxon>
        <taxon>Anostraca</taxon>
        <taxon>Artemiidae</taxon>
        <taxon>Artemia</taxon>
    </lineage>
</organism>
<evidence type="ECO:0000256" key="6">
    <source>
        <dbReference type="SAM" id="MobiDB-lite"/>
    </source>
</evidence>
<feature type="region of interest" description="Disordered" evidence="6">
    <location>
        <begin position="234"/>
        <end position="256"/>
    </location>
</feature>
<feature type="compositionally biased region" description="Basic and acidic residues" evidence="6">
    <location>
        <begin position="1282"/>
        <end position="1292"/>
    </location>
</feature>
<dbReference type="PROSITE" id="PS50940">
    <property type="entry name" value="CHIT_BIND_II"/>
    <property type="match status" value="2"/>
</dbReference>
<evidence type="ECO:0000313" key="9">
    <source>
        <dbReference type="Proteomes" id="UP001187531"/>
    </source>
</evidence>
<feature type="region of interest" description="Disordered" evidence="6">
    <location>
        <begin position="1141"/>
        <end position="1231"/>
    </location>
</feature>
<accession>A0AA88IDB1</accession>
<keyword evidence="3" id="KW-0677">Repeat</keyword>
<dbReference type="InterPro" id="IPR002557">
    <property type="entry name" value="Chitin-bd_dom"/>
</dbReference>
<dbReference type="EMBL" id="JAVRJZ010000001">
    <property type="protein sequence ID" value="KAK2727163.1"/>
    <property type="molecule type" value="Genomic_DNA"/>
</dbReference>
<evidence type="ECO:0000259" key="7">
    <source>
        <dbReference type="PROSITE" id="PS50940"/>
    </source>
</evidence>
<keyword evidence="9" id="KW-1185">Reference proteome</keyword>
<feature type="compositionally biased region" description="Basic and acidic residues" evidence="6">
    <location>
        <begin position="246"/>
        <end position="256"/>
    </location>
</feature>
<feature type="compositionally biased region" description="Basic and acidic residues" evidence="6">
    <location>
        <begin position="1264"/>
        <end position="1274"/>
    </location>
</feature>
<feature type="compositionally biased region" description="Basic and acidic residues" evidence="6">
    <location>
        <begin position="1202"/>
        <end position="1216"/>
    </location>
</feature>
<dbReference type="Gene3D" id="2.170.140.10">
    <property type="entry name" value="Chitin binding domain"/>
    <property type="match status" value="2"/>
</dbReference>
<feature type="compositionally biased region" description="Low complexity" evidence="6">
    <location>
        <begin position="367"/>
        <end position="380"/>
    </location>
</feature>
<dbReference type="SMART" id="SM00494">
    <property type="entry name" value="ChtBD2"/>
    <property type="match status" value="2"/>
</dbReference>
<gene>
    <name evidence="8" type="ORF">QYM36_007854</name>
</gene>
<feature type="compositionally biased region" description="Basic and acidic residues" evidence="6">
    <location>
        <begin position="510"/>
        <end position="521"/>
    </location>
</feature>
<dbReference type="PANTHER" id="PTHR23301">
    <property type="entry name" value="CHITIN BINDING PERITROPHIN-A"/>
    <property type="match status" value="1"/>
</dbReference>
<feature type="region of interest" description="Disordered" evidence="6">
    <location>
        <begin position="1312"/>
        <end position="1339"/>
    </location>
</feature>
<feature type="domain" description="Chitin-binding type-2" evidence="7">
    <location>
        <begin position="104"/>
        <end position="163"/>
    </location>
</feature>
<evidence type="ECO:0000313" key="8">
    <source>
        <dbReference type="EMBL" id="KAK2727163.1"/>
    </source>
</evidence>
<evidence type="ECO:0000256" key="4">
    <source>
        <dbReference type="ARBA" id="ARBA00023157"/>
    </source>
</evidence>
<dbReference type="GO" id="GO:0008061">
    <property type="term" value="F:chitin binding"/>
    <property type="evidence" value="ECO:0007669"/>
    <property type="project" value="UniProtKB-KW"/>
</dbReference>
<dbReference type="Pfam" id="PF01607">
    <property type="entry name" value="CBM_14"/>
    <property type="match status" value="2"/>
</dbReference>
<dbReference type="InterPro" id="IPR051940">
    <property type="entry name" value="Chitin_bind-dev_reg"/>
</dbReference>
<keyword evidence="2" id="KW-0732">Signal</keyword>
<keyword evidence="1" id="KW-0147">Chitin-binding</keyword>
<dbReference type="Proteomes" id="UP001187531">
    <property type="component" value="Unassembled WGS sequence"/>
</dbReference>
<evidence type="ECO:0000256" key="5">
    <source>
        <dbReference type="ARBA" id="ARBA00023180"/>
    </source>
</evidence>
<sequence length="1414" mass="157487">MVRSTHLCDDGYVFDTASRHCSLPFSVNCTDRPKLQEPKSSDRCPRENGMFRHLGFCDQYVYCQNGDASLVTCPMGLIFDDKNGICEFPDVAERPDCSPEEILRFKCPTTVSERLLPKEDDCRFFFRCLPNGHPRLAGCEQGLVFNRESLRCDLPKFVKGCENYYTPLRISQQEHSDLLHSSEVNPSKKKLNEIERKNKGTNNTSQPIIPHTTDITKENAANFANTAKIPAHIRHEEFSRPQTPKTKNEHLHKDTSERKEIELGTLNLLTEKKFRLKDLKYGSKEHNEEPIKMLSSKVNDEQNYIAFQNVSTVSSPEHFAKKTTSDTIYPSNDLDTTSLRMKGLTYGKHSKSESIELEEAVTSELLTDNSSGSLDSTSSGPVQEGPVLDSRSGNHFSSRTPPAALHLLNIFGKLEGVATSKILTDNPPDLFESVPNSNSHSGNSFSTRTPPAALHHLNLFRKRPGTQYQERTTGGSSMSSHRSTGETSGTIETGKRGEQKANNELISMKNKPDDRDEFKGDDLSRPLGVDVTITKDNVLKGDAILGTIEVGKYNDMKETVKLKNGESDFNDELPVITKQEFLVKGSIDNTPSILNGAQTRVSKDDIPKRLTELDKQDDSVKSELLQDGKNDLKDKLSVSIQEEEPINDSKDHIATQPIILKLSTKSNEAFEIDDLKVELIDTSPATGNKIMSEAKNEVRITDNAKVKVINTSPANGSKIMNDAKNDEHVTEHVEDLTDDVKAETMDTSSAIGNKIVNNAKNDEHATDDVEDLTDHVKADVRDTSPTTVSKIMSDANHEEHITDDVKDLTDDVKAKVMDTSSAMGSTIVSDAKNEEYITDDEEVLSLTEKVESNKERINDEGETSVKKGISMNAFGADLDNHNEMSFMVEEKGLKADSEVTKSEVKVLAEDGQSKENFNKNNLIATHNKTDETAQEEELVKKFRVPSLPEMTVKSETILIKYVDEIESRIAPIESVVSNKAENFNENSLGEFSLREQIEKEKDLASEKNPEILAENLKNDPKGNIGNVPVNLTAKGDVLNSEQGMDLPEVEKANKKQSDNLPNIWNETTHVPMSDILPEKRNINDTAVAKENFDTEIAEISPSEIESSDIFKKSDKPNFRKFKPKIDTKAFISSRRGGLFQDTKLDQPKSFGLPARVSEDLEVRHPSTVSTLNGRNKSTADDEKSTEEGSPSSDETPVMAEQIDNKKDLGSDRKDEILSENSKISPLEISNDKHAIIETKSDILIEKENSIPVILSENKNNNEPSVDKENAEDLPLKPGSKNTDFKGIDKPGLHKFQPKADIKAFIASRRGGFLQNKESNQPGRFPPRNSGSSGDRRSSIAITLNTRNRLKFNNEKSVEHVSTVLEEEPIIAGKLPQTVETLPSTNKFDGLRFTLENRRRPFSSFKMPSRQVTAN</sequence>
<dbReference type="GO" id="GO:0005576">
    <property type="term" value="C:extracellular region"/>
    <property type="evidence" value="ECO:0007669"/>
    <property type="project" value="InterPro"/>
</dbReference>
<name>A0AA88IDB1_ARTSF</name>
<feature type="region of interest" description="Disordered" evidence="6">
    <location>
        <begin position="466"/>
        <end position="521"/>
    </location>
</feature>
<evidence type="ECO:0000256" key="1">
    <source>
        <dbReference type="ARBA" id="ARBA00022669"/>
    </source>
</evidence>
<dbReference type="PANTHER" id="PTHR23301:SF107">
    <property type="entry name" value="LD20793P"/>
    <property type="match status" value="1"/>
</dbReference>
<feature type="compositionally biased region" description="Basic and acidic residues" evidence="6">
    <location>
        <begin position="1177"/>
        <end position="1186"/>
    </location>
</feature>
<dbReference type="InterPro" id="IPR036508">
    <property type="entry name" value="Chitin-bd_dom_sf"/>
</dbReference>
<evidence type="ECO:0000256" key="2">
    <source>
        <dbReference type="ARBA" id="ARBA00022729"/>
    </source>
</evidence>
<feature type="region of interest" description="Disordered" evidence="6">
    <location>
        <begin position="367"/>
        <end position="397"/>
    </location>
</feature>
<reference evidence="8" key="1">
    <citation type="submission" date="2023-07" db="EMBL/GenBank/DDBJ databases">
        <title>Chromosome-level genome assembly of Artemia franciscana.</title>
        <authorList>
            <person name="Jo E."/>
        </authorList>
    </citation>
    <scope>NUCLEOTIDE SEQUENCE</scope>
    <source>
        <tissue evidence="8">Whole body</tissue>
    </source>
</reference>
<keyword evidence="5" id="KW-0325">Glycoprotein</keyword>
<feature type="compositionally biased region" description="Polar residues" evidence="6">
    <location>
        <begin position="1166"/>
        <end position="1176"/>
    </location>
</feature>
<feature type="region of interest" description="Disordered" evidence="6">
    <location>
        <begin position="1256"/>
        <end position="1292"/>
    </location>
</feature>
<proteinExistence type="predicted"/>
<feature type="domain" description="Chitin-binding type-2" evidence="7">
    <location>
        <begin position="41"/>
        <end position="99"/>
    </location>
</feature>
<keyword evidence="4" id="KW-1015">Disulfide bond</keyword>
<evidence type="ECO:0000256" key="3">
    <source>
        <dbReference type="ARBA" id="ARBA00022737"/>
    </source>
</evidence>
<feature type="compositionally biased region" description="Polar residues" evidence="6">
    <location>
        <begin position="466"/>
        <end position="482"/>
    </location>
</feature>
<protein>
    <recommendedName>
        <fullName evidence="7">Chitin-binding type-2 domain-containing protein</fullName>
    </recommendedName>
</protein>
<dbReference type="SUPFAM" id="SSF57625">
    <property type="entry name" value="Invertebrate chitin-binding proteins"/>
    <property type="match status" value="2"/>
</dbReference>
<comment type="caution">
    <text evidence="8">The sequence shown here is derived from an EMBL/GenBank/DDBJ whole genome shotgun (WGS) entry which is preliminary data.</text>
</comment>